<evidence type="ECO:0000256" key="1">
    <source>
        <dbReference type="ARBA" id="ARBA00006484"/>
    </source>
</evidence>
<accession>A0A0F7VI50</accession>
<evidence type="ECO:0008006" key="5">
    <source>
        <dbReference type="Google" id="ProtNLM"/>
    </source>
</evidence>
<comment type="similarity">
    <text evidence="1">Belongs to the short-chain dehydrogenases/reductases (SDR) family.</text>
</comment>
<gene>
    <name evidence="3" type="ORF">PMG11_03775</name>
</gene>
<name>A0A0F7VI50_PENBI</name>
<dbReference type="InterPro" id="IPR036291">
    <property type="entry name" value="NAD(P)-bd_dom_sf"/>
</dbReference>
<keyword evidence="4" id="KW-1185">Reference proteome</keyword>
<dbReference type="PANTHER" id="PTHR43544">
    <property type="entry name" value="SHORT-CHAIN DEHYDROGENASE/REDUCTASE"/>
    <property type="match status" value="1"/>
</dbReference>
<proteinExistence type="inferred from homology"/>
<dbReference type="GO" id="GO:0016491">
    <property type="term" value="F:oxidoreductase activity"/>
    <property type="evidence" value="ECO:0007669"/>
    <property type="project" value="TreeGrafter"/>
</dbReference>
<dbReference type="STRING" id="104259.A0A0F7VI50"/>
<dbReference type="Gene3D" id="3.40.50.720">
    <property type="entry name" value="NAD(P)-binding Rossmann-like Domain"/>
    <property type="match status" value="2"/>
</dbReference>
<dbReference type="InterPro" id="IPR051468">
    <property type="entry name" value="Fungal_SecMetab_SDRs"/>
</dbReference>
<feature type="compositionally biased region" description="Basic and acidic residues" evidence="2">
    <location>
        <begin position="462"/>
        <end position="475"/>
    </location>
</feature>
<dbReference type="Pfam" id="PF00106">
    <property type="entry name" value="adh_short"/>
    <property type="match status" value="1"/>
</dbReference>
<evidence type="ECO:0000313" key="3">
    <source>
        <dbReference type="EMBL" id="CEO59087.1"/>
    </source>
</evidence>
<dbReference type="EMBL" id="CDHK01000003">
    <property type="protein sequence ID" value="CEO59087.1"/>
    <property type="molecule type" value="Genomic_DNA"/>
</dbReference>
<protein>
    <recommendedName>
        <fullName evidence="5">Short-chain dehydrogenase</fullName>
    </recommendedName>
</protein>
<dbReference type="SUPFAM" id="SSF51735">
    <property type="entry name" value="NAD(P)-binding Rossmann-fold domains"/>
    <property type="match status" value="1"/>
</dbReference>
<feature type="region of interest" description="Disordered" evidence="2">
    <location>
        <begin position="461"/>
        <end position="491"/>
    </location>
</feature>
<dbReference type="OrthoDB" id="191139at2759"/>
<dbReference type="CDD" id="cd05233">
    <property type="entry name" value="SDR_c"/>
    <property type="match status" value="1"/>
</dbReference>
<dbReference type="InterPro" id="IPR002347">
    <property type="entry name" value="SDR_fam"/>
</dbReference>
<sequence length="657" mass="73538">MKYSLHALSLSSDLGTAEEIAFRLKQDQQLCHDKKRPSSLVLQLSKTPPEFLNEISWHLIPDEKLSHELRIGRFRNVIEGIKDYLDQLDNPSADEAEAIAARLRRDQELCRQKKIPSTLACRLPSAQSSLFEAIAWHLTPHVDVPKALRLKRCESIIEGIKAYIGQLDRIEGDTDEDALINGTAHIPKNEEFEAALKVLDYLQSNDSESQTTLSSPLTEVIAAIRAQISMDSNTRIEYAKQARKAQSAEQKAKAWRCYMCRQKCTILNVHDLYPSLCRPCGAFNLSSSQLSRPDKLDLAGKIALVTGGRINLGYHTALRLLRCGANVIVSSRYPADAADRYSKEADFTQWEPKLKVVGADFRTAQDAFRLVHVVKELLRSWNEDTGSTQQRTLDILVNNAAQTLTDAVKAEIRAISREDQLRELTPTKKLLVDYIGHAYQPRIRGGAQESWIPRIQNGTEKLQIDNTKENKERANPHKGLHTTGDEDPNKSSWVQSLQEIPYEDLITAHSVNAFVPLILCRELLPCMGNDKTTSVTKPLGYIINVSSREGILEDTPKSRSKAGHHVHTNMSKAAINMITETEAMPAWSNRRVAMNSVDPGYMSAAPEYQRAEGCPIGFEDGAARVLWPIVVGEREGRVIAGRFLKHFEQGAAVIRRG</sequence>
<evidence type="ECO:0000313" key="4">
    <source>
        <dbReference type="Proteomes" id="UP000042958"/>
    </source>
</evidence>
<dbReference type="AlphaFoldDB" id="A0A0F7VI50"/>
<dbReference type="Proteomes" id="UP000042958">
    <property type="component" value="Unassembled WGS sequence"/>
</dbReference>
<organism evidence="3 4">
    <name type="scientific">Penicillium brasilianum</name>
    <dbReference type="NCBI Taxonomy" id="104259"/>
    <lineage>
        <taxon>Eukaryota</taxon>
        <taxon>Fungi</taxon>
        <taxon>Dikarya</taxon>
        <taxon>Ascomycota</taxon>
        <taxon>Pezizomycotina</taxon>
        <taxon>Eurotiomycetes</taxon>
        <taxon>Eurotiomycetidae</taxon>
        <taxon>Eurotiales</taxon>
        <taxon>Aspergillaceae</taxon>
        <taxon>Penicillium</taxon>
    </lineage>
</organism>
<evidence type="ECO:0000256" key="2">
    <source>
        <dbReference type="SAM" id="MobiDB-lite"/>
    </source>
</evidence>
<dbReference type="GO" id="GO:0005737">
    <property type="term" value="C:cytoplasm"/>
    <property type="evidence" value="ECO:0007669"/>
    <property type="project" value="TreeGrafter"/>
</dbReference>
<reference evidence="4" key="1">
    <citation type="journal article" date="2015" name="Genome Announc.">
        <title>Draft genome sequence of the fungus Penicillium brasilianum MG11.</title>
        <authorList>
            <person name="Horn F."/>
            <person name="Linde J."/>
            <person name="Mattern D.J."/>
            <person name="Walther G."/>
            <person name="Guthke R."/>
            <person name="Brakhage A.A."/>
            <person name="Valiante V."/>
        </authorList>
    </citation>
    <scope>NUCLEOTIDE SEQUENCE [LARGE SCALE GENOMIC DNA]</scope>
    <source>
        <strain evidence="4">MG11</strain>
    </source>
</reference>
<dbReference type="PANTHER" id="PTHR43544:SF2">
    <property type="entry name" value="OXIDOREDUCTASE"/>
    <property type="match status" value="1"/>
</dbReference>